<evidence type="ECO:0000313" key="3">
    <source>
        <dbReference type="EMBL" id="RVW13292.1"/>
    </source>
</evidence>
<dbReference type="Proteomes" id="UP000288805">
    <property type="component" value="Unassembled WGS sequence"/>
</dbReference>
<comment type="caution">
    <text evidence="3">The sequence shown here is derived from an EMBL/GenBank/DDBJ whole genome shotgun (WGS) entry which is preliminary data.</text>
</comment>
<organism evidence="3 4">
    <name type="scientific">Vitis vinifera</name>
    <name type="common">Grape</name>
    <dbReference type="NCBI Taxonomy" id="29760"/>
    <lineage>
        <taxon>Eukaryota</taxon>
        <taxon>Viridiplantae</taxon>
        <taxon>Streptophyta</taxon>
        <taxon>Embryophyta</taxon>
        <taxon>Tracheophyta</taxon>
        <taxon>Spermatophyta</taxon>
        <taxon>Magnoliopsida</taxon>
        <taxon>eudicotyledons</taxon>
        <taxon>Gunneridae</taxon>
        <taxon>Pentapetalae</taxon>
        <taxon>rosids</taxon>
        <taxon>Vitales</taxon>
        <taxon>Vitaceae</taxon>
        <taxon>Viteae</taxon>
        <taxon>Vitis</taxon>
    </lineage>
</organism>
<feature type="compositionally biased region" description="Basic and acidic residues" evidence="1">
    <location>
        <begin position="231"/>
        <end position="241"/>
    </location>
</feature>
<dbReference type="Pfam" id="PF03732">
    <property type="entry name" value="Retrotrans_gag"/>
    <property type="match status" value="1"/>
</dbReference>
<feature type="region of interest" description="Disordered" evidence="1">
    <location>
        <begin position="194"/>
        <end position="241"/>
    </location>
</feature>
<feature type="region of interest" description="Disordered" evidence="1">
    <location>
        <begin position="464"/>
        <end position="484"/>
    </location>
</feature>
<protein>
    <recommendedName>
        <fullName evidence="2">Retrotransposon gag domain-containing protein</fullName>
    </recommendedName>
</protein>
<dbReference type="AlphaFoldDB" id="A0A438BQQ3"/>
<dbReference type="EMBL" id="QGNW01002657">
    <property type="protein sequence ID" value="RVW13292.1"/>
    <property type="molecule type" value="Genomic_DNA"/>
</dbReference>
<proteinExistence type="predicted"/>
<feature type="domain" description="Retrotransposon gag" evidence="2">
    <location>
        <begin position="117"/>
        <end position="163"/>
    </location>
</feature>
<evidence type="ECO:0000313" key="4">
    <source>
        <dbReference type="Proteomes" id="UP000288805"/>
    </source>
</evidence>
<reference evidence="3 4" key="1">
    <citation type="journal article" date="2018" name="PLoS Genet.">
        <title>Population sequencing reveals clonal diversity and ancestral inbreeding in the grapevine cultivar Chardonnay.</title>
        <authorList>
            <person name="Roach M.J."/>
            <person name="Johnson D.L."/>
            <person name="Bohlmann J."/>
            <person name="van Vuuren H.J."/>
            <person name="Jones S.J."/>
            <person name="Pretorius I.S."/>
            <person name="Schmidt S.A."/>
            <person name="Borneman A.R."/>
        </authorList>
    </citation>
    <scope>NUCLEOTIDE SEQUENCE [LARGE SCALE GENOMIC DNA]</scope>
    <source>
        <strain evidence="4">cv. Chardonnay</strain>
        <tissue evidence="3">Leaf</tissue>
    </source>
</reference>
<evidence type="ECO:0000256" key="1">
    <source>
        <dbReference type="SAM" id="MobiDB-lite"/>
    </source>
</evidence>
<feature type="compositionally biased region" description="Basic and acidic residues" evidence="1">
    <location>
        <begin position="467"/>
        <end position="484"/>
    </location>
</feature>
<dbReference type="InterPro" id="IPR021109">
    <property type="entry name" value="Peptidase_aspartic_dom_sf"/>
</dbReference>
<name>A0A438BQQ3_VITVI</name>
<dbReference type="Gene3D" id="2.40.70.10">
    <property type="entry name" value="Acid Proteases"/>
    <property type="match status" value="1"/>
</dbReference>
<dbReference type="InterPro" id="IPR005162">
    <property type="entry name" value="Retrotrans_gag_dom"/>
</dbReference>
<accession>A0A438BQQ3</accession>
<sequence>MEAMLAKVELAMADTRERVDLIEQGMEKGLVDLREHIQDLREGMLASQVQPVSHNEFMSFQDKVMTMFASIKSRVEALVARMEARDQEAPRVEVPKPHTFSGKRDAKELDNFCGTWSATLRKNIKRLKHTSSIREYVKEFSMLMLEIPNMSEEKLLFNFMDNLQSWVEQELRRCGVQDLATTMAVVKSLVEYKMGDSSKPKPQSKGNHAKGGENKGSRGYTPKEGSSKTSSGKDGKCKDKQKELKPKTNYFLCDGPHWAQDCPKRKALNAMIEEKEKEKEGDAHMGSLQLLNALKAKPVPKTPQSKRSMYVEALDEAKRLELQASKEGGWLKAVNSTAKPSHEVARGVTMHIRSWEGKIDFIVAPMDDFKMVLGIDFLQKVKVVPLPFLRSMAILEKEKPCMVPTVIKGSPKTPMLSAIQVKKGLNRKEVTYLATLKEERDDGSGEPIPKEIEGVLDKFMEVMPPELPKRLPSRRDEDHKIGLE</sequence>
<dbReference type="CDD" id="cd00303">
    <property type="entry name" value="retropepsin_like"/>
    <property type="match status" value="1"/>
</dbReference>
<evidence type="ECO:0000259" key="2">
    <source>
        <dbReference type="Pfam" id="PF03732"/>
    </source>
</evidence>
<gene>
    <name evidence="3" type="ORF">CK203_103430</name>
</gene>